<dbReference type="InterPro" id="IPR014710">
    <property type="entry name" value="RmlC-like_jellyroll"/>
</dbReference>
<evidence type="ECO:0000256" key="3">
    <source>
        <dbReference type="ARBA" id="ARBA00023163"/>
    </source>
</evidence>
<proteinExistence type="predicted"/>
<dbReference type="Gene3D" id="2.60.120.10">
    <property type="entry name" value="Jelly Rolls"/>
    <property type="match status" value="1"/>
</dbReference>
<dbReference type="SUPFAM" id="SSF51206">
    <property type="entry name" value="cAMP-binding domain-like"/>
    <property type="match status" value="1"/>
</dbReference>
<keyword evidence="1" id="KW-0805">Transcription regulation</keyword>
<dbReference type="KEGG" id="faa:HMPREF0389_01620"/>
<evidence type="ECO:0000259" key="5">
    <source>
        <dbReference type="PROSITE" id="PS51063"/>
    </source>
</evidence>
<dbReference type="CDD" id="cd00038">
    <property type="entry name" value="CAP_ED"/>
    <property type="match status" value="1"/>
</dbReference>
<sequence length="228" mass="25947">MKLERMKKFVIFKGMSDEEIQSALEVLRYEEKSYEKGETILYAGSTTKKMGIVLSGSVTVESIDLLGNKTILSYIGVGDFFAETYAFLGNEPLAVDVCANETCNIFFLNIGNITTSYHSGFESWKTKLITNLLTISTRKNLFLSNRVFHTSSKTIRGKLISYLSFVSIKKQKNEFTIPFDRQQLADYLNVDRTALSKEIGKMQKEGLLVCKKNHFLLKESIYQDADMF</sequence>
<dbReference type="Pfam" id="PF13545">
    <property type="entry name" value="HTH_Crp_2"/>
    <property type="match status" value="1"/>
</dbReference>
<evidence type="ECO:0000256" key="2">
    <source>
        <dbReference type="ARBA" id="ARBA00023125"/>
    </source>
</evidence>
<dbReference type="GO" id="GO:0003700">
    <property type="term" value="F:DNA-binding transcription factor activity"/>
    <property type="evidence" value="ECO:0007669"/>
    <property type="project" value="TreeGrafter"/>
</dbReference>
<dbReference type="PROSITE" id="PS51063">
    <property type="entry name" value="HTH_CRP_2"/>
    <property type="match status" value="1"/>
</dbReference>
<evidence type="ECO:0000259" key="4">
    <source>
        <dbReference type="PROSITE" id="PS50042"/>
    </source>
</evidence>
<dbReference type="PANTHER" id="PTHR24567">
    <property type="entry name" value="CRP FAMILY TRANSCRIPTIONAL REGULATORY PROTEIN"/>
    <property type="match status" value="1"/>
</dbReference>
<dbReference type="InterPro" id="IPR012318">
    <property type="entry name" value="HTH_CRP"/>
</dbReference>
<name>D6GU30_FILAD</name>
<dbReference type="Pfam" id="PF00027">
    <property type="entry name" value="cNMP_binding"/>
    <property type="match status" value="1"/>
</dbReference>
<keyword evidence="7" id="KW-1185">Reference proteome</keyword>
<organism evidence="6 7">
    <name type="scientific">Filifactor alocis (strain ATCC 35896 / CCUG 47790 / D40 B5)</name>
    <name type="common">Fusobacterium alocis</name>
    <dbReference type="NCBI Taxonomy" id="546269"/>
    <lineage>
        <taxon>Bacteria</taxon>
        <taxon>Bacillati</taxon>
        <taxon>Bacillota</taxon>
        <taxon>Clostridia</taxon>
        <taxon>Peptostreptococcales</taxon>
        <taxon>Filifactoraceae</taxon>
        <taxon>Filifactor</taxon>
    </lineage>
</organism>
<feature type="domain" description="HTH crp-type" evidence="5">
    <location>
        <begin position="153"/>
        <end position="221"/>
    </location>
</feature>
<dbReference type="InterPro" id="IPR000595">
    <property type="entry name" value="cNMP-bd_dom"/>
</dbReference>
<dbReference type="EMBL" id="CP002390">
    <property type="protein sequence ID" value="EFE27701.1"/>
    <property type="molecule type" value="Genomic_DNA"/>
</dbReference>
<dbReference type="eggNOG" id="COG0664">
    <property type="taxonomic scope" value="Bacteria"/>
</dbReference>
<dbReference type="PROSITE" id="PS50042">
    <property type="entry name" value="CNMP_BINDING_3"/>
    <property type="match status" value="1"/>
</dbReference>
<evidence type="ECO:0000313" key="6">
    <source>
        <dbReference type="EMBL" id="EFE27701.1"/>
    </source>
</evidence>
<feature type="domain" description="Cyclic nucleotide-binding" evidence="4">
    <location>
        <begin position="11"/>
        <end position="109"/>
    </location>
</feature>
<reference evidence="7" key="1">
    <citation type="submission" date="2010-12" db="EMBL/GenBank/DDBJ databases">
        <title>The genome sequence of Filifactor alocis strain ATCC 35896.</title>
        <authorList>
            <consortium name="The Broad Institute Genome Sequencing Platform"/>
            <person name="Ward D."/>
            <person name="Earl A."/>
            <person name="Feldgarden M."/>
            <person name="Young S.K."/>
            <person name="Gargeya S."/>
            <person name="Zeng Q."/>
            <person name="Alvarado L."/>
            <person name="Berlin A."/>
            <person name="Bochicchio J."/>
            <person name="Chapman S.B."/>
            <person name="Chen Z."/>
            <person name="Freedman E."/>
            <person name="Gellesch M."/>
            <person name="Goldberg J."/>
            <person name="Griggs A."/>
            <person name="Gujja S."/>
            <person name="Heilman E."/>
            <person name="Heiman D."/>
            <person name="Howarth C."/>
            <person name="Mehta T."/>
            <person name="Neiman D."/>
            <person name="Pearson M."/>
            <person name="Roberts A."/>
            <person name="Saif S."/>
            <person name="Shea T."/>
            <person name="Shenoy N."/>
            <person name="Sisk P."/>
            <person name="Stolte C."/>
            <person name="Sykes S."/>
            <person name="White J."/>
            <person name="Yandava C."/>
            <person name="Izard J."/>
            <person name="Blanton J.M."/>
            <person name="Baranova O.V."/>
            <person name="Tanner A.C."/>
            <person name="Dewhirst F.E."/>
            <person name="Haas B."/>
            <person name="Nusbaum C."/>
            <person name="Birren B."/>
        </authorList>
    </citation>
    <scope>NUCLEOTIDE SEQUENCE [LARGE SCALE GENOMIC DNA]</scope>
    <source>
        <strain evidence="7">ATCC 35896 / D40 B5</strain>
    </source>
</reference>
<dbReference type="InterPro" id="IPR050397">
    <property type="entry name" value="Env_Response_Regulators"/>
</dbReference>
<dbReference type="PANTHER" id="PTHR24567:SF58">
    <property type="entry name" value="CYCLIC AMP-BINDING REGULATORY PROTEIN"/>
    <property type="match status" value="1"/>
</dbReference>
<gene>
    <name evidence="6" type="ordered locus">HMPREF0389_01620</name>
</gene>
<dbReference type="RefSeq" id="WP_014262327.1">
    <property type="nucleotide sequence ID" value="NC_016630.1"/>
</dbReference>
<dbReference type="GO" id="GO:0003677">
    <property type="term" value="F:DNA binding"/>
    <property type="evidence" value="ECO:0007669"/>
    <property type="project" value="UniProtKB-KW"/>
</dbReference>
<evidence type="ECO:0000256" key="1">
    <source>
        <dbReference type="ARBA" id="ARBA00023015"/>
    </source>
</evidence>
<dbReference type="SUPFAM" id="SSF46785">
    <property type="entry name" value="Winged helix' DNA-binding domain"/>
    <property type="match status" value="1"/>
</dbReference>
<dbReference type="InterPro" id="IPR036390">
    <property type="entry name" value="WH_DNA-bd_sf"/>
</dbReference>
<accession>D6GU30</accession>
<dbReference type="OrthoDB" id="9774616at2"/>
<keyword evidence="3" id="KW-0804">Transcription</keyword>
<dbReference type="GO" id="GO:0005829">
    <property type="term" value="C:cytosol"/>
    <property type="evidence" value="ECO:0007669"/>
    <property type="project" value="TreeGrafter"/>
</dbReference>
<dbReference type="STRING" id="546269.HMPREF0389_01620"/>
<protein>
    <submittedName>
        <fullName evidence="6">Cyclic nucleotide-binding domain protein</fullName>
    </submittedName>
</protein>
<evidence type="ECO:0000313" key="7">
    <source>
        <dbReference type="Proteomes" id="UP000007468"/>
    </source>
</evidence>
<dbReference type="PATRIC" id="fig|546269.5.peg.711"/>
<dbReference type="InterPro" id="IPR018490">
    <property type="entry name" value="cNMP-bd_dom_sf"/>
</dbReference>
<dbReference type="Proteomes" id="UP000007468">
    <property type="component" value="Chromosome"/>
</dbReference>
<keyword evidence="2" id="KW-0238">DNA-binding</keyword>
<dbReference type="AlphaFoldDB" id="D6GU30"/>